<dbReference type="CDD" id="cd08026">
    <property type="entry name" value="DUF326"/>
    <property type="match status" value="1"/>
</dbReference>
<dbReference type="InterPro" id="IPR044543">
    <property type="entry name" value="YHJQ-like"/>
</dbReference>
<sequence>MTSEKYSTCIDACNACADACDHCSVACLGEPGVANLGRCIRLDMDCAALCRLAAGFMSRDSEHASSICRACAELCDACAQECEKHDHDHCRQCAQACRDCAAACRDMAA</sequence>
<organism evidence="1 2">
    <name type="scientific">Kineobactrum salinum</name>
    <dbReference type="NCBI Taxonomy" id="2708301"/>
    <lineage>
        <taxon>Bacteria</taxon>
        <taxon>Pseudomonadati</taxon>
        <taxon>Pseudomonadota</taxon>
        <taxon>Gammaproteobacteria</taxon>
        <taxon>Cellvibrionales</taxon>
        <taxon>Halieaceae</taxon>
        <taxon>Kineobactrum</taxon>
    </lineage>
</organism>
<dbReference type="EMBL" id="CP048711">
    <property type="protein sequence ID" value="QIB64418.1"/>
    <property type="molecule type" value="Genomic_DNA"/>
</dbReference>
<dbReference type="InterPro" id="IPR005560">
    <property type="entry name" value="Csp_YhjQ"/>
</dbReference>
<dbReference type="RefSeq" id="WP_163493668.1">
    <property type="nucleotide sequence ID" value="NZ_CP048711.1"/>
</dbReference>
<accession>A0A6C0TXQ6</accession>
<evidence type="ECO:0000313" key="1">
    <source>
        <dbReference type="EMBL" id="QIB64418.1"/>
    </source>
</evidence>
<name>A0A6C0TXQ6_9GAMM</name>
<dbReference type="PANTHER" id="PTHR37310:SF1">
    <property type="entry name" value="CYTOPLASMIC PROTEIN"/>
    <property type="match status" value="1"/>
</dbReference>
<gene>
    <name evidence="1" type="ORF">G3T16_02395</name>
</gene>
<dbReference type="Proteomes" id="UP000477680">
    <property type="component" value="Chromosome"/>
</dbReference>
<proteinExistence type="predicted"/>
<dbReference type="Gene3D" id="1.20.1270.360">
    <property type="match status" value="1"/>
</dbReference>
<dbReference type="PANTHER" id="PTHR37310">
    <property type="entry name" value="CYTOPLASMIC PROTEIN-RELATED"/>
    <property type="match status" value="1"/>
</dbReference>
<dbReference type="KEGG" id="kim:G3T16_02395"/>
<dbReference type="Pfam" id="PF03860">
    <property type="entry name" value="Csp"/>
    <property type="match status" value="1"/>
</dbReference>
<dbReference type="AlphaFoldDB" id="A0A6C0TXQ6"/>
<keyword evidence="2" id="KW-1185">Reference proteome</keyword>
<protein>
    <submittedName>
        <fullName evidence="1">Four-helix bundle copper-binding protein</fullName>
    </submittedName>
</protein>
<evidence type="ECO:0000313" key="2">
    <source>
        <dbReference type="Proteomes" id="UP000477680"/>
    </source>
</evidence>
<reference evidence="1 2" key="1">
    <citation type="submission" date="2020-02" db="EMBL/GenBank/DDBJ databases">
        <title>Genome sequencing for Kineobactrum sp. M2.</title>
        <authorList>
            <person name="Park S.-J."/>
        </authorList>
    </citation>
    <scope>NUCLEOTIDE SEQUENCE [LARGE SCALE GENOMIC DNA]</scope>
    <source>
        <strain evidence="1 2">M2</strain>
    </source>
</reference>